<dbReference type="Proteomes" id="UP001054857">
    <property type="component" value="Unassembled WGS sequence"/>
</dbReference>
<keyword evidence="6" id="KW-1133">Transmembrane helix</keyword>
<dbReference type="PANTHER" id="PTHR45683">
    <property type="entry name" value="MITOCHONDRIAL NICOTINAMIDE ADENINE DINUCLEOTIDE TRANSPORTER 1-RELATED-RELATED"/>
    <property type="match status" value="1"/>
</dbReference>
<dbReference type="Pfam" id="PF00153">
    <property type="entry name" value="Mito_carr"/>
    <property type="match status" value="3"/>
</dbReference>
<reference evidence="10 11" key="1">
    <citation type="journal article" date="2021" name="Sci. Rep.">
        <title>Genome sequencing of the multicellular alga Astrephomene provides insights into convergent evolution of germ-soma differentiation.</title>
        <authorList>
            <person name="Yamashita S."/>
            <person name="Yamamoto K."/>
            <person name="Matsuzaki R."/>
            <person name="Suzuki S."/>
            <person name="Yamaguchi H."/>
            <person name="Hirooka S."/>
            <person name="Minakuchi Y."/>
            <person name="Miyagishima S."/>
            <person name="Kawachi M."/>
            <person name="Toyoda A."/>
            <person name="Nozaki H."/>
        </authorList>
    </citation>
    <scope>NUCLEOTIDE SEQUENCE [LARGE SCALE GENOMIC DNA]</scope>
    <source>
        <strain evidence="10 11">NIES-4017</strain>
    </source>
</reference>
<evidence type="ECO:0000256" key="3">
    <source>
        <dbReference type="ARBA" id="ARBA00022448"/>
    </source>
</evidence>
<feature type="repeat" description="Solcar" evidence="8">
    <location>
        <begin position="248"/>
        <end position="335"/>
    </location>
</feature>
<dbReference type="EMBL" id="BMAR01000035">
    <property type="protein sequence ID" value="GFR50071.1"/>
    <property type="molecule type" value="Genomic_DNA"/>
</dbReference>
<feature type="repeat" description="Solcar" evidence="8">
    <location>
        <begin position="7"/>
        <end position="99"/>
    </location>
</feature>
<keyword evidence="3 9" id="KW-0813">Transport</keyword>
<evidence type="ECO:0000256" key="4">
    <source>
        <dbReference type="ARBA" id="ARBA00022692"/>
    </source>
</evidence>
<keyword evidence="7 8" id="KW-0472">Membrane</keyword>
<gene>
    <name evidence="10" type="ORF">Agub_g12213</name>
</gene>
<dbReference type="GO" id="GO:0055085">
    <property type="term" value="P:transmembrane transport"/>
    <property type="evidence" value="ECO:0007669"/>
    <property type="project" value="InterPro"/>
</dbReference>
<accession>A0AAD3E2C0</accession>
<comment type="caution">
    <text evidence="10">The sequence shown here is derived from an EMBL/GenBank/DDBJ whole genome shotgun (WGS) entry which is preliminary data.</text>
</comment>
<comment type="subcellular location">
    <subcellularLocation>
        <location evidence="1">Membrane</location>
        <topology evidence="1">Multi-pass membrane protein</topology>
    </subcellularLocation>
</comment>
<evidence type="ECO:0000256" key="6">
    <source>
        <dbReference type="ARBA" id="ARBA00022989"/>
    </source>
</evidence>
<organism evidence="10 11">
    <name type="scientific">Astrephomene gubernaculifera</name>
    <dbReference type="NCBI Taxonomy" id="47775"/>
    <lineage>
        <taxon>Eukaryota</taxon>
        <taxon>Viridiplantae</taxon>
        <taxon>Chlorophyta</taxon>
        <taxon>core chlorophytes</taxon>
        <taxon>Chlorophyceae</taxon>
        <taxon>CS clade</taxon>
        <taxon>Chlamydomonadales</taxon>
        <taxon>Astrephomenaceae</taxon>
        <taxon>Astrephomene</taxon>
    </lineage>
</organism>
<dbReference type="InterPro" id="IPR023395">
    <property type="entry name" value="MCP_dom_sf"/>
</dbReference>
<dbReference type="GO" id="GO:0006862">
    <property type="term" value="P:nucleotide transport"/>
    <property type="evidence" value="ECO:0007669"/>
    <property type="project" value="InterPro"/>
</dbReference>
<evidence type="ECO:0000256" key="1">
    <source>
        <dbReference type="ARBA" id="ARBA00004141"/>
    </source>
</evidence>
<evidence type="ECO:0000313" key="11">
    <source>
        <dbReference type="Proteomes" id="UP001054857"/>
    </source>
</evidence>
<evidence type="ECO:0000313" key="10">
    <source>
        <dbReference type="EMBL" id="GFR50071.1"/>
    </source>
</evidence>
<dbReference type="AlphaFoldDB" id="A0AAD3E2C0"/>
<dbReference type="InterPro" id="IPR018108">
    <property type="entry name" value="MCP_transmembrane"/>
</dbReference>
<evidence type="ECO:0000256" key="7">
    <source>
        <dbReference type="ARBA" id="ARBA00023136"/>
    </source>
</evidence>
<evidence type="ECO:0000256" key="2">
    <source>
        <dbReference type="ARBA" id="ARBA00006375"/>
    </source>
</evidence>
<protein>
    <submittedName>
        <fullName evidence="10">Uncharacterized protein</fullName>
    </submittedName>
</protein>
<dbReference type="InterPro" id="IPR044712">
    <property type="entry name" value="SLC25A32-like"/>
</dbReference>
<dbReference type="GO" id="GO:0016020">
    <property type="term" value="C:membrane"/>
    <property type="evidence" value="ECO:0007669"/>
    <property type="project" value="UniProtKB-SubCell"/>
</dbReference>
<keyword evidence="4 8" id="KW-0812">Transmembrane</keyword>
<dbReference type="SUPFAM" id="SSF103506">
    <property type="entry name" value="Mitochondrial carrier"/>
    <property type="match status" value="1"/>
</dbReference>
<evidence type="ECO:0000256" key="9">
    <source>
        <dbReference type="RuleBase" id="RU000488"/>
    </source>
</evidence>
<feature type="repeat" description="Solcar" evidence="8">
    <location>
        <begin position="121"/>
        <end position="212"/>
    </location>
</feature>
<name>A0AAD3E2C0_9CHLO</name>
<dbReference type="PROSITE" id="PS50920">
    <property type="entry name" value="SOLCAR"/>
    <property type="match status" value="3"/>
</dbReference>
<dbReference type="Gene3D" id="1.50.40.10">
    <property type="entry name" value="Mitochondrial carrier domain"/>
    <property type="match status" value="1"/>
</dbReference>
<evidence type="ECO:0000256" key="5">
    <source>
        <dbReference type="ARBA" id="ARBA00022737"/>
    </source>
</evidence>
<keyword evidence="5" id="KW-0677">Repeat</keyword>
<keyword evidence="11" id="KW-1185">Reference proteome</keyword>
<evidence type="ECO:0000256" key="8">
    <source>
        <dbReference type="PROSITE-ProRule" id="PRU00282"/>
    </source>
</evidence>
<proteinExistence type="inferred from homology"/>
<comment type="similarity">
    <text evidence="2 9">Belongs to the mitochondrial carrier (TC 2.A.29) family.</text>
</comment>
<sequence>MSGQGVSNAVVEGCSGALGSVIAMLATYPLKTIYTLQALSTGESSAPEAADSGNKLLSVLRFMQQYKLSTLYAGLPPNIVEAALSSGVYFFFYSKLREMAVAWTRSSKADGSGAESRSKDIGMLASLLVPLVAGALNQLTTMPASVVATRMQGYSSLPGASKGQRPPGTLETIAAVFRESGLGGFWKGLLPSMILLANPSVQYMLYEKIITMMRFWKEQRVAAAAAAAAAAAPAGGEDSKKPAPKVTLSAFEVFAAGALAKIGATIVTYPLIVIKARMQASSKAAPGSSSTWGTIVDTARYEGVGGFYKGLRAKILQTALNAALMLMLKEQLHGATKTALTCAFSTPVVAVKAPSAAG</sequence>